<evidence type="ECO:0000259" key="8">
    <source>
        <dbReference type="PROSITE" id="PS50850"/>
    </source>
</evidence>
<keyword evidence="5 7" id="KW-1133">Transmembrane helix</keyword>
<accession>A0ABR9KNT4</accession>
<keyword evidence="10" id="KW-1185">Reference proteome</keyword>
<dbReference type="InterPro" id="IPR020846">
    <property type="entry name" value="MFS_dom"/>
</dbReference>
<dbReference type="InterPro" id="IPR036259">
    <property type="entry name" value="MFS_trans_sf"/>
</dbReference>
<feature type="transmembrane region" description="Helical" evidence="7">
    <location>
        <begin position="85"/>
        <end position="108"/>
    </location>
</feature>
<proteinExistence type="predicted"/>
<organism evidence="9 10">
    <name type="scientific">Nonomuraea africana</name>
    <dbReference type="NCBI Taxonomy" id="46171"/>
    <lineage>
        <taxon>Bacteria</taxon>
        <taxon>Bacillati</taxon>
        <taxon>Actinomycetota</taxon>
        <taxon>Actinomycetes</taxon>
        <taxon>Streptosporangiales</taxon>
        <taxon>Streptosporangiaceae</taxon>
        <taxon>Nonomuraea</taxon>
    </lineage>
</organism>
<evidence type="ECO:0000256" key="2">
    <source>
        <dbReference type="ARBA" id="ARBA00022448"/>
    </source>
</evidence>
<dbReference type="PROSITE" id="PS50850">
    <property type="entry name" value="MFS"/>
    <property type="match status" value="1"/>
</dbReference>
<dbReference type="EMBL" id="JADBEF010000001">
    <property type="protein sequence ID" value="MBE1563679.1"/>
    <property type="molecule type" value="Genomic_DNA"/>
</dbReference>
<comment type="subcellular location">
    <subcellularLocation>
        <location evidence="1">Cell membrane</location>
        <topology evidence="1">Multi-pass membrane protein</topology>
    </subcellularLocation>
</comment>
<keyword evidence="4 7" id="KW-0812">Transmembrane</keyword>
<dbReference type="SUPFAM" id="SSF103473">
    <property type="entry name" value="MFS general substrate transporter"/>
    <property type="match status" value="1"/>
</dbReference>
<protein>
    <submittedName>
        <fullName evidence="9">MFS family permease</fullName>
    </submittedName>
</protein>
<evidence type="ECO:0000256" key="5">
    <source>
        <dbReference type="ARBA" id="ARBA00022989"/>
    </source>
</evidence>
<evidence type="ECO:0000256" key="6">
    <source>
        <dbReference type="ARBA" id="ARBA00023136"/>
    </source>
</evidence>
<name>A0ABR9KNT4_9ACTN</name>
<dbReference type="InterPro" id="IPR010290">
    <property type="entry name" value="TM_effector"/>
</dbReference>
<dbReference type="Pfam" id="PF05977">
    <property type="entry name" value="MFS_3"/>
    <property type="match status" value="1"/>
</dbReference>
<dbReference type="Gene3D" id="1.20.1250.20">
    <property type="entry name" value="MFS general substrate transporter like domains"/>
    <property type="match status" value="1"/>
</dbReference>
<feature type="domain" description="Major facilitator superfamily (MFS) profile" evidence="8">
    <location>
        <begin position="1"/>
        <end position="155"/>
    </location>
</feature>
<evidence type="ECO:0000256" key="3">
    <source>
        <dbReference type="ARBA" id="ARBA00022475"/>
    </source>
</evidence>
<dbReference type="PANTHER" id="PTHR23513">
    <property type="entry name" value="INTEGRAL MEMBRANE EFFLUX PROTEIN-RELATED"/>
    <property type="match status" value="1"/>
</dbReference>
<comment type="caution">
    <text evidence="9">The sequence shown here is derived from an EMBL/GenBank/DDBJ whole genome shotgun (WGS) entry which is preliminary data.</text>
</comment>
<evidence type="ECO:0000256" key="7">
    <source>
        <dbReference type="SAM" id="Phobius"/>
    </source>
</evidence>
<dbReference type="Proteomes" id="UP000661607">
    <property type="component" value="Unassembled WGS sequence"/>
</dbReference>
<sequence length="155" mass="16117">MAVGLLLGAAIAPRLQARFSDSLLLRVGLVIETLTHVGLALATTAWVAGPVLLAFGVHGSVLGAVITTLRQRAVPDELRGRVDSVYLWFSIGGAALGSLVGGVIARWLGITGPFWMSAVAMTVFTVLAWRPFGRRLAASPTAGVSQEAEGAAGRR</sequence>
<evidence type="ECO:0000256" key="4">
    <source>
        <dbReference type="ARBA" id="ARBA00022692"/>
    </source>
</evidence>
<feature type="transmembrane region" description="Helical" evidence="7">
    <location>
        <begin position="114"/>
        <end position="132"/>
    </location>
</feature>
<feature type="transmembrane region" description="Helical" evidence="7">
    <location>
        <begin position="41"/>
        <end position="65"/>
    </location>
</feature>
<evidence type="ECO:0000313" key="10">
    <source>
        <dbReference type="Proteomes" id="UP000661607"/>
    </source>
</evidence>
<gene>
    <name evidence="9" type="ORF">H4W81_006458</name>
</gene>
<keyword evidence="6 7" id="KW-0472">Membrane</keyword>
<reference evidence="9 10" key="1">
    <citation type="submission" date="2020-10" db="EMBL/GenBank/DDBJ databases">
        <title>Sequencing the genomes of 1000 actinobacteria strains.</title>
        <authorList>
            <person name="Klenk H.-P."/>
        </authorList>
    </citation>
    <scope>NUCLEOTIDE SEQUENCE [LARGE SCALE GENOMIC DNA]</scope>
    <source>
        <strain evidence="9 10">DSM 43748</strain>
    </source>
</reference>
<evidence type="ECO:0000313" key="9">
    <source>
        <dbReference type="EMBL" id="MBE1563679.1"/>
    </source>
</evidence>
<dbReference type="PANTHER" id="PTHR23513:SF6">
    <property type="entry name" value="MAJOR FACILITATOR SUPERFAMILY ASSOCIATED DOMAIN-CONTAINING PROTEIN"/>
    <property type="match status" value="1"/>
</dbReference>
<keyword evidence="2" id="KW-0813">Transport</keyword>
<keyword evidence="3" id="KW-1003">Cell membrane</keyword>
<evidence type="ECO:0000256" key="1">
    <source>
        <dbReference type="ARBA" id="ARBA00004651"/>
    </source>
</evidence>